<feature type="region of interest" description="Disordered" evidence="1">
    <location>
        <begin position="141"/>
        <end position="164"/>
    </location>
</feature>
<dbReference type="Pfam" id="PF01638">
    <property type="entry name" value="HxlR"/>
    <property type="match status" value="1"/>
</dbReference>
<sequence length="225" mass="25753">MLYTCNAAQELHPVSTLGCCPRPASAPRNLGLIERRLYQDQPKRYAYCVTDKTRELDRMMLMLRLWGMRHCGLDPNVESAVTMKHRRTGKLIDAHWLPDTEDLPFSFSQVDSRVNPAWAAERASRAEVFAEGRRIRVSKRAPAKKEVGHLGKASERKESAAQAQNRCRGGLTEDWYDALVPPAKYQCPRRTCISSDRLYRPEPDLHSIGPQIGQFRMNIARDQLY</sequence>
<dbReference type="InterPro" id="IPR036388">
    <property type="entry name" value="WH-like_DNA-bd_sf"/>
</dbReference>
<proteinExistence type="predicted"/>
<dbReference type="SUPFAM" id="SSF46785">
    <property type="entry name" value="Winged helix' DNA-binding domain"/>
    <property type="match status" value="1"/>
</dbReference>
<gene>
    <name evidence="3" type="ORF">LMG27952_05083</name>
</gene>
<protein>
    <recommendedName>
        <fullName evidence="2">HTH hxlR-type domain-containing protein</fullName>
    </recommendedName>
</protein>
<dbReference type="Gene3D" id="1.10.10.10">
    <property type="entry name" value="Winged helix-like DNA-binding domain superfamily/Winged helix DNA-binding domain"/>
    <property type="match status" value="1"/>
</dbReference>
<dbReference type="InterPro" id="IPR036390">
    <property type="entry name" value="WH_DNA-bd_sf"/>
</dbReference>
<feature type="domain" description="HTH hxlR-type" evidence="2">
    <location>
        <begin position="31"/>
        <end position="71"/>
    </location>
</feature>
<comment type="caution">
    <text evidence="3">The sequence shown here is derived from an EMBL/GenBank/DDBJ whole genome shotgun (WGS) entry which is preliminary data.</text>
</comment>
<dbReference type="RefSeq" id="WP_268960661.1">
    <property type="nucleotide sequence ID" value="NZ_CAJHCQ010000014.1"/>
</dbReference>
<evidence type="ECO:0000313" key="3">
    <source>
        <dbReference type="EMBL" id="CAD6550868.1"/>
    </source>
</evidence>
<feature type="compositionally biased region" description="Basic and acidic residues" evidence="1">
    <location>
        <begin position="143"/>
        <end position="159"/>
    </location>
</feature>
<organism evidence="3 4">
    <name type="scientific">Paraburkholderia hiiakae</name>
    <dbReference type="NCBI Taxonomy" id="1081782"/>
    <lineage>
        <taxon>Bacteria</taxon>
        <taxon>Pseudomonadati</taxon>
        <taxon>Pseudomonadota</taxon>
        <taxon>Betaproteobacteria</taxon>
        <taxon>Burkholderiales</taxon>
        <taxon>Burkholderiaceae</taxon>
        <taxon>Paraburkholderia</taxon>
    </lineage>
</organism>
<keyword evidence="4" id="KW-1185">Reference proteome</keyword>
<reference evidence="3 4" key="1">
    <citation type="submission" date="2020-10" db="EMBL/GenBank/DDBJ databases">
        <authorList>
            <person name="Peeters C."/>
        </authorList>
    </citation>
    <scope>NUCLEOTIDE SEQUENCE [LARGE SCALE GENOMIC DNA]</scope>
    <source>
        <strain evidence="3 4">LMG 27952</strain>
    </source>
</reference>
<evidence type="ECO:0000313" key="4">
    <source>
        <dbReference type="Proteomes" id="UP000656319"/>
    </source>
</evidence>
<dbReference type="EMBL" id="CAJHCQ010000014">
    <property type="protein sequence ID" value="CAD6550868.1"/>
    <property type="molecule type" value="Genomic_DNA"/>
</dbReference>
<evidence type="ECO:0000256" key="1">
    <source>
        <dbReference type="SAM" id="MobiDB-lite"/>
    </source>
</evidence>
<dbReference type="Proteomes" id="UP000656319">
    <property type="component" value="Unassembled WGS sequence"/>
</dbReference>
<evidence type="ECO:0000259" key="2">
    <source>
        <dbReference type="Pfam" id="PF01638"/>
    </source>
</evidence>
<name>A0ABM8NZM3_9BURK</name>
<accession>A0ABM8NZM3</accession>
<dbReference type="InterPro" id="IPR002577">
    <property type="entry name" value="HTH_HxlR"/>
</dbReference>